<accession>A0ABP0GD63</accession>
<dbReference type="SMART" id="SM00558">
    <property type="entry name" value="JmjC"/>
    <property type="match status" value="1"/>
</dbReference>
<dbReference type="InterPro" id="IPR003347">
    <property type="entry name" value="JmjC_dom"/>
</dbReference>
<protein>
    <recommendedName>
        <fullName evidence="3">Jumonji domain-containing protein 4</fullName>
    </recommendedName>
</protein>
<sequence>MDNISCISSLQAVVENLLVQTFSEEQRSGHETETSSHASERMQLPIQSIDRISSAISLDDFFQKYLLKNIPCIISKWITKDWTSCKQWSVLHNGRSLPNFQEFLGLGSSVVSVADCRKREFNSQPKEDWLLKDYLAYLENYINSGYPKEQRCLYLKDWHLTRDHPDLKVYSVPTYFSDDWLLELYSHGQPPFDDDFRFVYIGPKQSWTPFHADVFRSYSWSANVCGKKKWLLYPPGYEDQLRNEAGKLPYDIRVLEHCSSEKKCPISIIQEAGEIVFVPSGWYHEVINLVGSC</sequence>
<comment type="similarity">
    <text evidence="1">Belongs to the JMJD6 family.</text>
</comment>
<dbReference type="InterPro" id="IPR050910">
    <property type="entry name" value="JMJD6_ArgDemeth/LysHydrox"/>
</dbReference>
<feature type="domain" description="JmjC" evidence="4">
    <location>
        <begin position="161"/>
        <end position="293"/>
    </location>
</feature>
<evidence type="ECO:0000256" key="2">
    <source>
        <dbReference type="ARBA" id="ARBA00047762"/>
    </source>
</evidence>
<proteinExistence type="inferred from homology"/>
<evidence type="ECO:0000313" key="6">
    <source>
        <dbReference type="Proteomes" id="UP001642483"/>
    </source>
</evidence>
<gene>
    <name evidence="5" type="ORF">CVLEPA_LOCUS21689</name>
</gene>
<dbReference type="Gene3D" id="2.60.120.650">
    <property type="entry name" value="Cupin"/>
    <property type="match status" value="1"/>
</dbReference>
<comment type="catalytic activity">
    <reaction evidence="2">
        <text>L-lysyl-[protein] + 2-oxoglutarate + O2 = 4-hydroxy-L-lysyl-[protein] + succinate + CO2</text>
        <dbReference type="Rhea" id="RHEA:57156"/>
        <dbReference type="Rhea" id="RHEA-COMP:9752"/>
        <dbReference type="Rhea" id="RHEA-COMP:15084"/>
        <dbReference type="ChEBI" id="CHEBI:15379"/>
        <dbReference type="ChEBI" id="CHEBI:16526"/>
        <dbReference type="ChEBI" id="CHEBI:16810"/>
        <dbReference type="ChEBI" id="CHEBI:29969"/>
        <dbReference type="ChEBI" id="CHEBI:30031"/>
        <dbReference type="ChEBI" id="CHEBI:141495"/>
    </reaction>
</comment>
<dbReference type="PANTHER" id="PTHR12480:SF6">
    <property type="entry name" value="2-OXOGLUTARATE AND IRON-DEPENDENT OXYGENASE JMJD4"/>
    <property type="match status" value="1"/>
</dbReference>
<evidence type="ECO:0000256" key="1">
    <source>
        <dbReference type="ARBA" id="ARBA00038068"/>
    </source>
</evidence>
<dbReference type="EMBL" id="CAWYQH010000108">
    <property type="protein sequence ID" value="CAK8689723.1"/>
    <property type="molecule type" value="Genomic_DNA"/>
</dbReference>
<evidence type="ECO:0000259" key="4">
    <source>
        <dbReference type="PROSITE" id="PS51184"/>
    </source>
</evidence>
<dbReference type="Pfam" id="PF02373">
    <property type="entry name" value="JmjC"/>
    <property type="match status" value="1"/>
</dbReference>
<dbReference type="PROSITE" id="PS51184">
    <property type="entry name" value="JMJC"/>
    <property type="match status" value="1"/>
</dbReference>
<dbReference type="SUPFAM" id="SSF51197">
    <property type="entry name" value="Clavaminate synthase-like"/>
    <property type="match status" value="1"/>
</dbReference>
<organism evidence="5 6">
    <name type="scientific">Clavelina lepadiformis</name>
    <name type="common">Light-bulb sea squirt</name>
    <name type="synonym">Ascidia lepadiformis</name>
    <dbReference type="NCBI Taxonomy" id="159417"/>
    <lineage>
        <taxon>Eukaryota</taxon>
        <taxon>Metazoa</taxon>
        <taxon>Chordata</taxon>
        <taxon>Tunicata</taxon>
        <taxon>Ascidiacea</taxon>
        <taxon>Aplousobranchia</taxon>
        <taxon>Clavelinidae</taxon>
        <taxon>Clavelina</taxon>
    </lineage>
</organism>
<keyword evidence="6" id="KW-1185">Reference proteome</keyword>
<comment type="caution">
    <text evidence="5">The sequence shown here is derived from an EMBL/GenBank/DDBJ whole genome shotgun (WGS) entry which is preliminary data.</text>
</comment>
<dbReference type="Proteomes" id="UP001642483">
    <property type="component" value="Unassembled WGS sequence"/>
</dbReference>
<dbReference type="PANTHER" id="PTHR12480">
    <property type="entry name" value="ARGININE DEMETHYLASE AND LYSYL-HYDROXYLASE JMJD"/>
    <property type="match status" value="1"/>
</dbReference>
<name>A0ABP0GD63_CLALP</name>
<evidence type="ECO:0000256" key="3">
    <source>
        <dbReference type="ARBA" id="ARBA00082904"/>
    </source>
</evidence>
<reference evidence="5 6" key="1">
    <citation type="submission" date="2024-02" db="EMBL/GenBank/DDBJ databases">
        <authorList>
            <person name="Daric V."/>
            <person name="Darras S."/>
        </authorList>
    </citation>
    <scope>NUCLEOTIDE SEQUENCE [LARGE SCALE GENOMIC DNA]</scope>
</reference>
<evidence type="ECO:0000313" key="5">
    <source>
        <dbReference type="EMBL" id="CAK8689723.1"/>
    </source>
</evidence>